<dbReference type="InterPro" id="IPR051985">
    <property type="entry name" value="NR_tyrosine_phosphatase"/>
</dbReference>
<dbReference type="GO" id="GO:0019901">
    <property type="term" value="F:protein kinase binding"/>
    <property type="evidence" value="ECO:0007669"/>
    <property type="project" value="TreeGrafter"/>
</dbReference>
<dbReference type="GO" id="GO:0048666">
    <property type="term" value="P:neuron development"/>
    <property type="evidence" value="ECO:0007669"/>
    <property type="project" value="UniProtKB-ARBA"/>
</dbReference>
<protein>
    <recommendedName>
        <fullName evidence="3">protein-tyrosine-phosphatase</fullName>
        <ecNumber evidence="3">3.1.3.48</ecNumber>
    </recommendedName>
</protein>
<dbReference type="GO" id="GO:0005634">
    <property type="term" value="C:nucleus"/>
    <property type="evidence" value="ECO:0007669"/>
    <property type="project" value="TreeGrafter"/>
</dbReference>
<dbReference type="GO" id="GO:0004726">
    <property type="term" value="F:non-membrane spanning protein tyrosine phosphatase activity"/>
    <property type="evidence" value="ECO:0007669"/>
    <property type="project" value="TreeGrafter"/>
</dbReference>
<evidence type="ECO:0000256" key="8">
    <source>
        <dbReference type="SAM" id="MobiDB-lite"/>
    </source>
</evidence>
<dbReference type="PRINTS" id="PR00700">
    <property type="entry name" value="PRTYPHPHTASE"/>
</dbReference>
<keyword evidence="5" id="KW-0378">Hydrolase</keyword>
<dbReference type="GO" id="GO:0046426">
    <property type="term" value="P:negative regulation of receptor signaling pathway via JAK-STAT"/>
    <property type="evidence" value="ECO:0007669"/>
    <property type="project" value="TreeGrafter"/>
</dbReference>
<evidence type="ECO:0000256" key="7">
    <source>
        <dbReference type="ARBA" id="ARBA00023136"/>
    </source>
</evidence>
<gene>
    <name evidence="12" type="ORF">NMOB1V02_LOCUS6949</name>
</gene>
<dbReference type="InterPro" id="IPR029021">
    <property type="entry name" value="Prot-tyrosine_phosphatase-like"/>
</dbReference>
<feature type="transmembrane region" description="Helical" evidence="9">
    <location>
        <begin position="421"/>
        <end position="439"/>
    </location>
</feature>
<dbReference type="GO" id="GO:0070373">
    <property type="term" value="P:negative regulation of ERK1 and ERK2 cascade"/>
    <property type="evidence" value="ECO:0007669"/>
    <property type="project" value="TreeGrafter"/>
</dbReference>
<feature type="domain" description="Tyrosine specific protein phosphatases" evidence="11">
    <location>
        <begin position="204"/>
        <end position="279"/>
    </location>
</feature>
<evidence type="ECO:0000259" key="11">
    <source>
        <dbReference type="PROSITE" id="PS50056"/>
    </source>
</evidence>
<proteinExistence type="inferred from homology"/>
<dbReference type="SUPFAM" id="SSF52799">
    <property type="entry name" value="(Phosphotyrosine protein) phosphatases II"/>
    <property type="match status" value="1"/>
</dbReference>
<dbReference type="OrthoDB" id="9450131at2759"/>
<dbReference type="SMART" id="SM00404">
    <property type="entry name" value="PTPc_motif"/>
    <property type="match status" value="1"/>
</dbReference>
<feature type="compositionally biased region" description="Low complexity" evidence="8">
    <location>
        <begin position="335"/>
        <end position="351"/>
    </location>
</feature>
<keyword evidence="4" id="KW-0597">Phosphoprotein</keyword>
<feature type="region of interest" description="Disordered" evidence="8">
    <location>
        <begin position="304"/>
        <end position="371"/>
    </location>
</feature>
<name>A0A7R9BSR1_9CRUS</name>
<dbReference type="EMBL" id="CAJPEX010001568">
    <property type="protein sequence ID" value="CAG0919424.1"/>
    <property type="molecule type" value="Genomic_DNA"/>
</dbReference>
<reference evidence="12" key="1">
    <citation type="submission" date="2020-11" db="EMBL/GenBank/DDBJ databases">
        <authorList>
            <person name="Tran Van P."/>
        </authorList>
    </citation>
    <scope>NUCLEOTIDE SEQUENCE</scope>
</reference>
<feature type="domain" description="Tyrosine-protein phosphatase" evidence="10">
    <location>
        <begin position="12"/>
        <end position="288"/>
    </location>
</feature>
<evidence type="ECO:0000256" key="1">
    <source>
        <dbReference type="ARBA" id="ARBA00004308"/>
    </source>
</evidence>
<evidence type="ECO:0000256" key="6">
    <source>
        <dbReference type="ARBA" id="ARBA00022912"/>
    </source>
</evidence>
<dbReference type="PROSITE" id="PS50056">
    <property type="entry name" value="TYR_PHOSPHATASE_2"/>
    <property type="match status" value="1"/>
</dbReference>
<dbReference type="GO" id="GO:0005737">
    <property type="term" value="C:cytoplasm"/>
    <property type="evidence" value="ECO:0007669"/>
    <property type="project" value="TreeGrafter"/>
</dbReference>
<dbReference type="Gene3D" id="3.90.190.10">
    <property type="entry name" value="Protein tyrosine phosphatase superfamily"/>
    <property type="match status" value="1"/>
</dbReference>
<evidence type="ECO:0000256" key="9">
    <source>
        <dbReference type="SAM" id="Phobius"/>
    </source>
</evidence>
<keyword evidence="6" id="KW-0904">Protein phosphatase</keyword>
<organism evidence="12">
    <name type="scientific">Notodromas monacha</name>
    <dbReference type="NCBI Taxonomy" id="399045"/>
    <lineage>
        <taxon>Eukaryota</taxon>
        <taxon>Metazoa</taxon>
        <taxon>Ecdysozoa</taxon>
        <taxon>Arthropoda</taxon>
        <taxon>Crustacea</taxon>
        <taxon>Oligostraca</taxon>
        <taxon>Ostracoda</taxon>
        <taxon>Podocopa</taxon>
        <taxon>Podocopida</taxon>
        <taxon>Cypridocopina</taxon>
        <taxon>Cypridoidea</taxon>
        <taxon>Cyprididae</taxon>
        <taxon>Notodromas</taxon>
    </lineage>
</organism>
<dbReference type="InterPro" id="IPR016130">
    <property type="entry name" value="Tyr_Pase_AS"/>
</dbReference>
<dbReference type="InterPro" id="IPR000387">
    <property type="entry name" value="Tyr_Pase_dom"/>
</dbReference>
<dbReference type="InterPro" id="IPR003595">
    <property type="entry name" value="Tyr_Pase_cat"/>
</dbReference>
<comment type="similarity">
    <text evidence="2">Belongs to the protein-tyrosine phosphatase family. Non-receptor class 1 subfamily.</text>
</comment>
<sequence>MPGEGIDVLDNLEREFKEIDSQRTGWHALFNSIGMDSRNPELTSKESVKPCNRPLNRYRNVSPYDHSRIVLLNSDVDYINANLVEVPLADRRYILSQGPLENTCGHFWLMIWQQGTRAVVMLNRIVENNVPKCHQYWPEEKGKIKIFDDVGLQITLLQERGEGFYIVRTLLVTETSSGDCREVLQFHYTTWPDFQVPSSPAAFLSFLAAVRRSGTLENEVGPAVIHCSAGIGRSGTFCLIDSCLLLLEKRIFSELDVRSILLELRTYRMGLIQTADQLRFSFLGIIRGARKILCEDGSFDGNFDLDDDTDSQMQTSHRLDSSSSEDEGKPPTPPLRSDSLSRSFDNSSSSPATAEDLSDGSGDELPPAMPVKNSLFKTQGYTMPVAEELINLTNGKHVLGEDARKSQDSEKTLGNQPLSKFLVGAAVVAIISIFSYVYWM</sequence>
<dbReference type="SMART" id="SM00194">
    <property type="entry name" value="PTPc"/>
    <property type="match status" value="1"/>
</dbReference>
<dbReference type="PROSITE" id="PS50055">
    <property type="entry name" value="TYR_PHOSPHATASE_PTP"/>
    <property type="match status" value="1"/>
</dbReference>
<dbReference type="PROSITE" id="PS00383">
    <property type="entry name" value="TYR_PHOSPHATASE_1"/>
    <property type="match status" value="1"/>
</dbReference>
<dbReference type="PANTHER" id="PTHR46047">
    <property type="entry name" value="TYROSINE-PROTEIN PHOSPHATASE NON-RECEPTOR TYPE 61F"/>
    <property type="match status" value="1"/>
</dbReference>
<keyword evidence="9" id="KW-1133">Transmembrane helix</keyword>
<keyword evidence="7 9" id="KW-0472">Membrane</keyword>
<evidence type="ECO:0000313" key="13">
    <source>
        <dbReference type="Proteomes" id="UP000678499"/>
    </source>
</evidence>
<dbReference type="InterPro" id="IPR000242">
    <property type="entry name" value="PTP_cat"/>
</dbReference>
<dbReference type="EMBL" id="OA883605">
    <property type="protein sequence ID" value="CAD7279272.1"/>
    <property type="molecule type" value="Genomic_DNA"/>
</dbReference>
<dbReference type="AlphaFoldDB" id="A0A7R9BSR1"/>
<dbReference type="Pfam" id="PF00102">
    <property type="entry name" value="Y_phosphatase"/>
    <property type="match status" value="1"/>
</dbReference>
<keyword evidence="13" id="KW-1185">Reference proteome</keyword>
<evidence type="ECO:0000313" key="12">
    <source>
        <dbReference type="EMBL" id="CAD7279272.1"/>
    </source>
</evidence>
<accession>A0A7R9BSR1</accession>
<dbReference type="EC" id="3.1.3.48" evidence="3"/>
<keyword evidence="9" id="KW-0812">Transmembrane</keyword>
<evidence type="ECO:0000259" key="10">
    <source>
        <dbReference type="PROSITE" id="PS50055"/>
    </source>
</evidence>
<evidence type="ECO:0000256" key="2">
    <source>
        <dbReference type="ARBA" id="ARBA00009701"/>
    </source>
</evidence>
<dbReference type="Proteomes" id="UP000678499">
    <property type="component" value="Unassembled WGS sequence"/>
</dbReference>
<dbReference type="GO" id="GO:0012505">
    <property type="term" value="C:endomembrane system"/>
    <property type="evidence" value="ECO:0007669"/>
    <property type="project" value="UniProtKB-SubCell"/>
</dbReference>
<evidence type="ECO:0000256" key="4">
    <source>
        <dbReference type="ARBA" id="ARBA00022553"/>
    </source>
</evidence>
<evidence type="ECO:0000256" key="3">
    <source>
        <dbReference type="ARBA" id="ARBA00013064"/>
    </source>
</evidence>
<dbReference type="CDD" id="cd14545">
    <property type="entry name" value="PTPc-N1_2"/>
    <property type="match status" value="1"/>
</dbReference>
<evidence type="ECO:0000256" key="5">
    <source>
        <dbReference type="ARBA" id="ARBA00022801"/>
    </source>
</evidence>
<comment type="subcellular location">
    <subcellularLocation>
        <location evidence="1">Endomembrane system</location>
    </subcellularLocation>
</comment>
<dbReference type="PANTHER" id="PTHR46047:SF3">
    <property type="entry name" value="TYROSINE-PROTEIN PHOSPHATASE NON-RECEPTOR TYPE 61F"/>
    <property type="match status" value="1"/>
</dbReference>